<evidence type="ECO:0000259" key="1">
    <source>
        <dbReference type="Pfam" id="PF01266"/>
    </source>
</evidence>
<dbReference type="GO" id="GO:0005739">
    <property type="term" value="C:mitochondrion"/>
    <property type="evidence" value="ECO:0007669"/>
    <property type="project" value="TreeGrafter"/>
</dbReference>
<dbReference type="AlphaFoldDB" id="A0AA48QYJ4"/>
<reference evidence="2" key="1">
    <citation type="journal article" date="2023" name="BMC Genomics">
        <title>Chromosome-level genome assemblies of Cutaneotrichosporon spp. (Trichosporonales, Basidiomycota) reveal imbalanced evolution between nucleotide sequences and chromosome synteny.</title>
        <authorList>
            <person name="Kobayashi Y."/>
            <person name="Kayamori A."/>
            <person name="Aoki K."/>
            <person name="Shiwa Y."/>
            <person name="Matsutani M."/>
            <person name="Fujita N."/>
            <person name="Sugita T."/>
            <person name="Iwasaki W."/>
            <person name="Tanaka N."/>
            <person name="Takashima M."/>
        </authorList>
    </citation>
    <scope>NUCLEOTIDE SEQUENCE</scope>
    <source>
        <strain evidence="2">HIS019</strain>
    </source>
</reference>
<dbReference type="PANTHER" id="PTHR13847">
    <property type="entry name" value="SARCOSINE DEHYDROGENASE-RELATED"/>
    <property type="match status" value="1"/>
</dbReference>
<evidence type="ECO:0000313" key="3">
    <source>
        <dbReference type="Proteomes" id="UP001233271"/>
    </source>
</evidence>
<dbReference type="SUPFAM" id="SSF54373">
    <property type="entry name" value="FAD-linked reductases, C-terminal domain"/>
    <property type="match status" value="1"/>
</dbReference>
<dbReference type="SUPFAM" id="SSF51905">
    <property type="entry name" value="FAD/NAD(P)-binding domain"/>
    <property type="match status" value="1"/>
</dbReference>
<evidence type="ECO:0000313" key="2">
    <source>
        <dbReference type="EMBL" id="BEI94739.1"/>
    </source>
</evidence>
<dbReference type="Pfam" id="PF01266">
    <property type="entry name" value="DAO"/>
    <property type="match status" value="1"/>
</dbReference>
<dbReference type="Gene3D" id="3.50.50.60">
    <property type="entry name" value="FAD/NAD(P)-binding domain"/>
    <property type="match status" value="2"/>
</dbReference>
<accession>A0AA48QYJ4</accession>
<dbReference type="EMBL" id="AP028219">
    <property type="protein sequence ID" value="BEI94739.1"/>
    <property type="molecule type" value="Genomic_DNA"/>
</dbReference>
<dbReference type="InterPro" id="IPR036188">
    <property type="entry name" value="FAD/NAD-bd_sf"/>
</dbReference>
<dbReference type="InterPro" id="IPR006076">
    <property type="entry name" value="FAD-dep_OxRdtase"/>
</dbReference>
<dbReference type="RefSeq" id="XP_060460004.1">
    <property type="nucleotide sequence ID" value="XM_060603740.1"/>
</dbReference>
<dbReference type="Proteomes" id="UP001233271">
    <property type="component" value="Chromosome 7b"/>
</dbReference>
<dbReference type="PANTHER" id="PTHR13847:SF193">
    <property type="entry name" value="PYRUVATE DEHYDROGENASE PHOSPHATASE REGULATORY SUBUNIT, MITOCHONDRIAL"/>
    <property type="match status" value="1"/>
</dbReference>
<name>A0AA48QYJ4_9TREE</name>
<feature type="domain" description="FAD dependent oxidoreductase" evidence="1">
    <location>
        <begin position="6"/>
        <end position="368"/>
    </location>
</feature>
<dbReference type="GeneID" id="85498609"/>
<dbReference type="Gene3D" id="3.30.9.10">
    <property type="entry name" value="D-Amino Acid Oxidase, subunit A, domain 2"/>
    <property type="match status" value="1"/>
</dbReference>
<organism evidence="2 3">
    <name type="scientific">Cutaneotrichosporon cavernicola</name>
    <dbReference type="NCBI Taxonomy" id="279322"/>
    <lineage>
        <taxon>Eukaryota</taxon>
        <taxon>Fungi</taxon>
        <taxon>Dikarya</taxon>
        <taxon>Basidiomycota</taxon>
        <taxon>Agaricomycotina</taxon>
        <taxon>Tremellomycetes</taxon>
        <taxon>Trichosporonales</taxon>
        <taxon>Trichosporonaceae</taxon>
        <taxon>Cutaneotrichosporon</taxon>
    </lineage>
</organism>
<protein>
    <recommendedName>
        <fullName evidence="1">FAD dependent oxidoreductase domain-containing protein</fullName>
    </recommendedName>
</protein>
<keyword evidence="3" id="KW-1185">Reference proteome</keyword>
<dbReference type="KEGG" id="ccac:CcaHIS019_0703200"/>
<gene>
    <name evidence="2" type="ORF">CcaverHIS019_0703200</name>
</gene>
<sequence>MTPDYDIAIVGAGIVGSSLAARLAPHARVLLVDRDVRGLRGSTGHAPGFVGQLNSRAPLTELAKRSVEAYRQIAGGFNPVGGLEVAYTIEELEGMEPRAVLARSRGLRAEIVGAEQAHTLAPAFVENSAGALYFPDDGTANARVITAAYQNTAISCGARFLDANVLAVEGNAIVLSNGTISATIIVVCTGVWSGQLLSLPAVVSVAHPYAYSATRATRPNSPFVRFPSAHVYARDHGSVDGVGSYDHDPVHVSTRAMDRHHTATGAWDDVFDDAITRALAMLPTHTAAGFIGMTTADKGDAAEGGEKADAAFAAMVKSREEGTAYAFNGLFQVTPDGMPLVGRVREGVYAAVGVWVTHAAGATGLIADMILQDLGKGEMKDAELREALDPLRFGDREVVDTALRTYNDIWAKEHAQVQGDGL</sequence>
<proteinExistence type="predicted"/>